<keyword evidence="3" id="KW-1185">Reference proteome</keyword>
<evidence type="ECO:0000313" key="3">
    <source>
        <dbReference type="Proteomes" id="UP000708576"/>
    </source>
</evidence>
<proteinExistence type="predicted"/>
<feature type="signal peptide" evidence="1">
    <location>
        <begin position="1"/>
        <end position="20"/>
    </location>
</feature>
<dbReference type="RefSeq" id="WP_212216004.1">
    <property type="nucleotide sequence ID" value="NZ_JAGUCO010000006.1"/>
</dbReference>
<comment type="caution">
    <text evidence="2">The sequence shown here is derived from an EMBL/GenBank/DDBJ whole genome shotgun (WGS) entry which is preliminary data.</text>
</comment>
<accession>A0ABS5JV38</accession>
<evidence type="ECO:0000313" key="2">
    <source>
        <dbReference type="EMBL" id="MBS2098762.1"/>
    </source>
</evidence>
<evidence type="ECO:0008006" key="4">
    <source>
        <dbReference type="Google" id="ProtNLM"/>
    </source>
</evidence>
<dbReference type="Proteomes" id="UP000708576">
    <property type="component" value="Unassembled WGS sequence"/>
</dbReference>
<dbReference type="EMBL" id="JAGUCO010000006">
    <property type="protein sequence ID" value="MBS2098762.1"/>
    <property type="molecule type" value="Genomic_DNA"/>
</dbReference>
<protein>
    <recommendedName>
        <fullName evidence="4">DUF4625 domain-containing protein</fullName>
    </recommendedName>
</protein>
<feature type="chain" id="PRO_5046898026" description="DUF4625 domain-containing protein" evidence="1">
    <location>
        <begin position="21"/>
        <end position="147"/>
    </location>
</feature>
<dbReference type="PROSITE" id="PS51257">
    <property type="entry name" value="PROKAR_LIPOPROTEIN"/>
    <property type="match status" value="1"/>
</dbReference>
<name>A0ABS5JV38_9BACT</name>
<gene>
    <name evidence="2" type="ORF">KEM10_10765</name>
</gene>
<evidence type="ECO:0000256" key="1">
    <source>
        <dbReference type="SAM" id="SignalP"/>
    </source>
</evidence>
<organism evidence="2 3">
    <name type="scientific">Carboxylicivirga linearis</name>
    <dbReference type="NCBI Taxonomy" id="1628157"/>
    <lineage>
        <taxon>Bacteria</taxon>
        <taxon>Pseudomonadati</taxon>
        <taxon>Bacteroidota</taxon>
        <taxon>Bacteroidia</taxon>
        <taxon>Marinilabiliales</taxon>
        <taxon>Marinilabiliaceae</taxon>
        <taxon>Carboxylicivirga</taxon>
    </lineage>
</organism>
<sequence>MKKIKYIAGLCLLLVMLACGKEDGDTTPPTITVNAPVADQYFYRGNPIKLDAIFQDDVALKDCRVNLIFVEPLEPGIGNLSLKGIDTPWQPDEMKIPLGETYHEIKDLVLFNDYIPYEIQSGYYTLKFDLYDLATNPARYTVDIIIE</sequence>
<keyword evidence="1" id="KW-0732">Signal</keyword>
<reference evidence="2 3" key="1">
    <citation type="journal article" date="2015" name="Int. J. Syst. Evol. Microbiol.">
        <title>Carboxylicivirga linearis sp. nov., isolated from a sea cucumber culture pond.</title>
        <authorList>
            <person name="Wang F.Q."/>
            <person name="Zhou Y.X."/>
            <person name="Lin X.Z."/>
            <person name="Chen G.J."/>
            <person name="Du Z.J."/>
        </authorList>
    </citation>
    <scope>NUCLEOTIDE SEQUENCE [LARGE SCALE GENOMIC DNA]</scope>
    <source>
        <strain evidence="2 3">FB218</strain>
    </source>
</reference>